<keyword evidence="1" id="KW-0812">Transmembrane</keyword>
<dbReference type="PATRIC" id="fig|273678.4.peg.1182"/>
<protein>
    <submittedName>
        <fullName evidence="2">Uncharacterized protein</fullName>
    </submittedName>
</protein>
<feature type="transmembrane region" description="Helical" evidence="1">
    <location>
        <begin position="119"/>
        <end position="142"/>
    </location>
</feature>
<organism evidence="2 3">
    <name type="scientific">Microbacterium hydrocarbonoxydans</name>
    <dbReference type="NCBI Taxonomy" id="273678"/>
    <lineage>
        <taxon>Bacteria</taxon>
        <taxon>Bacillati</taxon>
        <taxon>Actinomycetota</taxon>
        <taxon>Actinomycetes</taxon>
        <taxon>Micrococcales</taxon>
        <taxon>Microbacteriaceae</taxon>
        <taxon>Microbacterium</taxon>
    </lineage>
</organism>
<dbReference type="EMBL" id="JYJB01000007">
    <property type="protein sequence ID" value="KJL48424.1"/>
    <property type="molecule type" value="Genomic_DNA"/>
</dbReference>
<dbReference type="AlphaFoldDB" id="A0A0M2HVE1"/>
<dbReference type="STRING" id="273678.RS84_01183"/>
<reference evidence="2 3" key="1">
    <citation type="submission" date="2015-02" db="EMBL/GenBank/DDBJ databases">
        <title>Draft genome sequences of ten Microbacterium spp. with emphasis on heavy metal contaminated environments.</title>
        <authorList>
            <person name="Corretto E."/>
        </authorList>
    </citation>
    <scope>NUCLEOTIDE SEQUENCE [LARGE SCALE GENOMIC DNA]</scope>
    <source>
        <strain evidence="2 3">SA35</strain>
    </source>
</reference>
<evidence type="ECO:0000256" key="1">
    <source>
        <dbReference type="SAM" id="Phobius"/>
    </source>
</evidence>
<evidence type="ECO:0000313" key="2">
    <source>
        <dbReference type="EMBL" id="KJL48424.1"/>
    </source>
</evidence>
<gene>
    <name evidence="2" type="ORF">RS84_01183</name>
</gene>
<comment type="caution">
    <text evidence="2">The sequence shown here is derived from an EMBL/GenBank/DDBJ whole genome shotgun (WGS) entry which is preliminary data.</text>
</comment>
<sequence>MLGALSISGAAVILFSPGFRLAPPVAFGEVLTVDVAPGDHAIYVTPSDEWSRIECTGVVPGDVLMLRIDMTQQGPALPERWDARGSFESPLSGEANITCDGPVADGRFTVGPPVTLVELAGVFALGGLGALLAIVGLIVGVAGSRRA</sequence>
<proteinExistence type="predicted"/>
<accession>A0A0M2HVE1</accession>
<keyword evidence="1" id="KW-0472">Membrane</keyword>
<keyword evidence="1" id="KW-1133">Transmembrane helix</keyword>
<evidence type="ECO:0000313" key="3">
    <source>
        <dbReference type="Proteomes" id="UP000033900"/>
    </source>
</evidence>
<keyword evidence="3" id="KW-1185">Reference proteome</keyword>
<name>A0A0M2HVE1_9MICO</name>
<dbReference type="Proteomes" id="UP000033900">
    <property type="component" value="Unassembled WGS sequence"/>
</dbReference>